<sequence>MSHFRQLMSLGSRSFVTRALASLRICFPSSFTPSTSVLLDAYWWAISTLLGRLEVVEIMGAFVGVVNSRAWVGINVNANFLRLVTQIQIRDICSVKVLLTKARGQRALLLPNVADFTRRVCLRIWFGTSRKWRNGSRKGVQIRGNCSTLMLNHFQEL</sequence>
<dbReference type="RefSeq" id="XP_046050453.1">
    <property type="nucleotide sequence ID" value="XM_046192708.1"/>
</dbReference>
<evidence type="ECO:0000313" key="2">
    <source>
        <dbReference type="Proteomes" id="UP000720189"/>
    </source>
</evidence>
<gene>
    <name evidence="1" type="ORF">BKA55DRAFT_567204</name>
</gene>
<proteinExistence type="predicted"/>
<dbReference type="GeneID" id="70222662"/>
<comment type="caution">
    <text evidence="1">The sequence shown here is derived from an EMBL/GenBank/DDBJ whole genome shotgun (WGS) entry which is preliminary data.</text>
</comment>
<organism evidence="1 2">
    <name type="scientific">Fusarium redolens</name>
    <dbReference type="NCBI Taxonomy" id="48865"/>
    <lineage>
        <taxon>Eukaryota</taxon>
        <taxon>Fungi</taxon>
        <taxon>Dikarya</taxon>
        <taxon>Ascomycota</taxon>
        <taxon>Pezizomycotina</taxon>
        <taxon>Sordariomycetes</taxon>
        <taxon>Hypocreomycetidae</taxon>
        <taxon>Hypocreales</taxon>
        <taxon>Nectriaceae</taxon>
        <taxon>Fusarium</taxon>
        <taxon>Fusarium redolens species complex</taxon>
    </lineage>
</organism>
<protein>
    <submittedName>
        <fullName evidence="1">Uncharacterized protein</fullName>
    </submittedName>
</protein>
<dbReference type="AlphaFoldDB" id="A0A9P9HAY3"/>
<evidence type="ECO:0000313" key="1">
    <source>
        <dbReference type="EMBL" id="KAH7254206.1"/>
    </source>
</evidence>
<keyword evidence="2" id="KW-1185">Reference proteome</keyword>
<dbReference type="Proteomes" id="UP000720189">
    <property type="component" value="Unassembled WGS sequence"/>
</dbReference>
<dbReference type="EMBL" id="JAGMUX010000007">
    <property type="protein sequence ID" value="KAH7254206.1"/>
    <property type="molecule type" value="Genomic_DNA"/>
</dbReference>
<name>A0A9P9HAY3_FUSRE</name>
<accession>A0A9P9HAY3</accession>
<reference evidence="1" key="1">
    <citation type="journal article" date="2021" name="Nat. Commun.">
        <title>Genetic determinants of endophytism in the Arabidopsis root mycobiome.</title>
        <authorList>
            <person name="Mesny F."/>
            <person name="Miyauchi S."/>
            <person name="Thiergart T."/>
            <person name="Pickel B."/>
            <person name="Atanasova L."/>
            <person name="Karlsson M."/>
            <person name="Huettel B."/>
            <person name="Barry K.W."/>
            <person name="Haridas S."/>
            <person name="Chen C."/>
            <person name="Bauer D."/>
            <person name="Andreopoulos W."/>
            <person name="Pangilinan J."/>
            <person name="LaButti K."/>
            <person name="Riley R."/>
            <person name="Lipzen A."/>
            <person name="Clum A."/>
            <person name="Drula E."/>
            <person name="Henrissat B."/>
            <person name="Kohler A."/>
            <person name="Grigoriev I.V."/>
            <person name="Martin F.M."/>
            <person name="Hacquard S."/>
        </authorList>
    </citation>
    <scope>NUCLEOTIDE SEQUENCE</scope>
    <source>
        <strain evidence="1">MPI-CAGE-AT-0023</strain>
    </source>
</reference>